<feature type="domain" description="Cyclic nucleotide-binding" evidence="4">
    <location>
        <begin position="30"/>
        <end position="130"/>
    </location>
</feature>
<keyword evidence="7" id="KW-1185">Reference proteome</keyword>
<gene>
    <name evidence="6" type="ORF">GII36_04760</name>
</gene>
<evidence type="ECO:0000256" key="1">
    <source>
        <dbReference type="ARBA" id="ARBA00023015"/>
    </source>
</evidence>
<dbReference type="GO" id="GO:0006355">
    <property type="term" value="P:regulation of DNA-templated transcription"/>
    <property type="evidence" value="ECO:0007669"/>
    <property type="project" value="InterPro"/>
</dbReference>
<dbReference type="InterPro" id="IPR018490">
    <property type="entry name" value="cNMP-bd_dom_sf"/>
</dbReference>
<accession>A0A857MPY0</accession>
<keyword evidence="3" id="KW-0804">Transcription</keyword>
<dbReference type="SUPFAM" id="SSF46785">
    <property type="entry name" value="Winged helix' DNA-binding domain"/>
    <property type="match status" value="1"/>
</dbReference>
<dbReference type="Pfam" id="PF13545">
    <property type="entry name" value="HTH_Crp_2"/>
    <property type="match status" value="1"/>
</dbReference>
<evidence type="ECO:0000259" key="4">
    <source>
        <dbReference type="PROSITE" id="PS50042"/>
    </source>
</evidence>
<dbReference type="InterPro" id="IPR000595">
    <property type="entry name" value="cNMP-bd_dom"/>
</dbReference>
<proteinExistence type="predicted"/>
<name>A0A857MPY0_9BACT</name>
<dbReference type="CDD" id="cd00038">
    <property type="entry name" value="CAP_ED"/>
    <property type="match status" value="1"/>
</dbReference>
<evidence type="ECO:0000256" key="2">
    <source>
        <dbReference type="ARBA" id="ARBA00023125"/>
    </source>
</evidence>
<evidence type="ECO:0000259" key="5">
    <source>
        <dbReference type="PROSITE" id="PS51063"/>
    </source>
</evidence>
<dbReference type="PROSITE" id="PS50042">
    <property type="entry name" value="CNMP_BINDING_3"/>
    <property type="match status" value="1"/>
</dbReference>
<keyword evidence="1" id="KW-0805">Transcription regulation</keyword>
<dbReference type="EMBL" id="CP045921">
    <property type="protein sequence ID" value="QHN43131.1"/>
    <property type="molecule type" value="Genomic_DNA"/>
</dbReference>
<dbReference type="Gene3D" id="2.60.120.10">
    <property type="entry name" value="Jelly Rolls"/>
    <property type="match status" value="1"/>
</dbReference>
<dbReference type="PROSITE" id="PS51063">
    <property type="entry name" value="HTH_CRP_2"/>
    <property type="match status" value="1"/>
</dbReference>
<organism evidence="6 7">
    <name type="scientific">Candidatus Mycosynbacter amalyticus</name>
    <dbReference type="NCBI Taxonomy" id="2665156"/>
    <lineage>
        <taxon>Bacteria</taxon>
        <taxon>Candidatus Saccharimonadota</taxon>
        <taxon>Candidatus Saccharimonadota incertae sedis</taxon>
        <taxon>Candidatus Mycosynbacter</taxon>
    </lineage>
</organism>
<dbReference type="SUPFAM" id="SSF51206">
    <property type="entry name" value="cAMP-binding domain-like"/>
    <property type="match status" value="1"/>
</dbReference>
<dbReference type="KEGG" id="mama:GII36_04760"/>
<feature type="domain" description="HTH crp-type" evidence="5">
    <location>
        <begin position="144"/>
        <end position="218"/>
    </location>
</feature>
<dbReference type="InterPro" id="IPR012318">
    <property type="entry name" value="HTH_CRP"/>
</dbReference>
<sequence length="234" mass="26315">MSHSTHLAYTERDMTPHIEIIRKNGTSRLYKAGTSLFYQGEFPRHGVLLTKGAVRAYTIASSGEERTIGFYTAGDLLPIAWLLDQVGISLFHYVALSEVRALRFSKEDFDRTILGDPVALKSLFTNLSRDYSAAMLRINGLGQSRADEKIAFTLYYLAFRYGTLLPDGRHEIKLRLPHVVIASMVGLSRESTTKALRSLQRKGIISYSRGVYTVNKSSLEHYVGEDIYQSLELA</sequence>
<dbReference type="Pfam" id="PF00027">
    <property type="entry name" value="cNMP_binding"/>
    <property type="match status" value="1"/>
</dbReference>
<dbReference type="InterPro" id="IPR014710">
    <property type="entry name" value="RmlC-like_jellyroll"/>
</dbReference>
<protein>
    <submittedName>
        <fullName evidence="6">Helix-turn-helix domain-containing protein</fullName>
    </submittedName>
</protein>
<evidence type="ECO:0000313" key="7">
    <source>
        <dbReference type="Proteomes" id="UP001059824"/>
    </source>
</evidence>
<dbReference type="InterPro" id="IPR036390">
    <property type="entry name" value="WH_DNA-bd_sf"/>
</dbReference>
<dbReference type="GO" id="GO:0003677">
    <property type="term" value="F:DNA binding"/>
    <property type="evidence" value="ECO:0007669"/>
    <property type="project" value="UniProtKB-KW"/>
</dbReference>
<keyword evidence="2" id="KW-0238">DNA-binding</keyword>
<dbReference type="SMART" id="SM00419">
    <property type="entry name" value="HTH_CRP"/>
    <property type="match status" value="1"/>
</dbReference>
<evidence type="ECO:0000256" key="3">
    <source>
        <dbReference type="ARBA" id="ARBA00023163"/>
    </source>
</evidence>
<dbReference type="AlphaFoldDB" id="A0A857MPY0"/>
<reference evidence="6" key="1">
    <citation type="journal article" date="2021" name="Nat. Microbiol.">
        <title>Cocultivation of an ultrasmall environmental parasitic bacterium with lytic ability against bacteria associated with wastewater foams.</title>
        <authorList>
            <person name="Batinovic S."/>
            <person name="Rose J.J.A."/>
            <person name="Ratcliffe J."/>
            <person name="Seviour R.J."/>
            <person name="Petrovski S."/>
        </authorList>
    </citation>
    <scope>NUCLEOTIDE SEQUENCE</scope>
    <source>
        <strain evidence="6">JR1</strain>
    </source>
</reference>
<evidence type="ECO:0000313" key="6">
    <source>
        <dbReference type="EMBL" id="QHN43131.1"/>
    </source>
</evidence>
<dbReference type="Proteomes" id="UP001059824">
    <property type="component" value="Chromosome"/>
</dbReference>